<dbReference type="Proteomes" id="UP000652761">
    <property type="component" value="Unassembled WGS sequence"/>
</dbReference>
<dbReference type="AlphaFoldDB" id="A0A843XJG0"/>
<keyword evidence="1" id="KW-1133">Transmembrane helix</keyword>
<name>A0A843XJG0_COLES</name>
<keyword evidence="1" id="KW-0812">Transmembrane</keyword>
<comment type="caution">
    <text evidence="2">The sequence shown here is derived from an EMBL/GenBank/DDBJ whole genome shotgun (WGS) entry which is preliminary data.</text>
</comment>
<dbReference type="Gene3D" id="3.30.450.50">
    <property type="entry name" value="Longin domain"/>
    <property type="match status" value="1"/>
</dbReference>
<protein>
    <submittedName>
        <fullName evidence="2">Uncharacterized protein</fullName>
    </submittedName>
</protein>
<evidence type="ECO:0000256" key="1">
    <source>
        <dbReference type="SAM" id="Phobius"/>
    </source>
</evidence>
<accession>A0A843XJG0</accession>
<reference evidence="2" key="1">
    <citation type="submission" date="2017-07" db="EMBL/GenBank/DDBJ databases">
        <title>Taro Niue Genome Assembly and Annotation.</title>
        <authorList>
            <person name="Atibalentja N."/>
            <person name="Keating K."/>
            <person name="Fields C.J."/>
        </authorList>
    </citation>
    <scope>NUCLEOTIDE SEQUENCE</scope>
    <source>
        <strain evidence="2">Niue_2</strain>
        <tissue evidence="2">Leaf</tissue>
    </source>
</reference>
<dbReference type="EMBL" id="NMUH01008852">
    <property type="protein sequence ID" value="MQM19343.1"/>
    <property type="molecule type" value="Genomic_DNA"/>
</dbReference>
<keyword evidence="3" id="KW-1185">Reference proteome</keyword>
<proteinExistence type="predicted"/>
<sequence length="298" mass="33504">MTINFDWHAQNIARAEITLHWLVTTTKRRRKGITFPRSKVKPFFFPSLQNPLSSPTKIFPPFSPSCFLRPHKSSLARNFFHERRPFFSSYLPSSSTPDRGTSGKKKPFSSIKEAVFVGTGEKLRAEEAKMARSDAGLNAGICIAVDGAERYRVQRRYLLPPATRPPNLPGEVRKPSLPVSHHSSFWLLVQMIVRVLELAGTVMDELAGPSSPRKDAIAGHCHEFMKSIRVLLPASFPSLTPPLLFCFLGFLRTFGIYIHTRAMSKQPLVYNFVAKGTIVLAKHTSFYGNFSRIAVQCL</sequence>
<evidence type="ECO:0000313" key="2">
    <source>
        <dbReference type="EMBL" id="MQM19343.1"/>
    </source>
</evidence>
<feature type="transmembrane region" description="Helical" evidence="1">
    <location>
        <begin position="239"/>
        <end position="258"/>
    </location>
</feature>
<organism evidence="2 3">
    <name type="scientific">Colocasia esculenta</name>
    <name type="common">Wild taro</name>
    <name type="synonym">Arum esculentum</name>
    <dbReference type="NCBI Taxonomy" id="4460"/>
    <lineage>
        <taxon>Eukaryota</taxon>
        <taxon>Viridiplantae</taxon>
        <taxon>Streptophyta</taxon>
        <taxon>Embryophyta</taxon>
        <taxon>Tracheophyta</taxon>
        <taxon>Spermatophyta</taxon>
        <taxon>Magnoliopsida</taxon>
        <taxon>Liliopsida</taxon>
        <taxon>Araceae</taxon>
        <taxon>Aroideae</taxon>
        <taxon>Colocasieae</taxon>
        <taxon>Colocasia</taxon>
    </lineage>
</organism>
<gene>
    <name evidence="2" type="ORF">Taro_052345</name>
</gene>
<evidence type="ECO:0000313" key="3">
    <source>
        <dbReference type="Proteomes" id="UP000652761"/>
    </source>
</evidence>
<keyword evidence="1" id="KW-0472">Membrane</keyword>